<protein>
    <recommendedName>
        <fullName evidence="6">Large ribosomal subunit protein mL53</fullName>
    </recommendedName>
</protein>
<dbReference type="PANTHER" id="PTHR28236">
    <property type="entry name" value="54S RIBOSOMAL PROTEIN L44, MITOCHONDRIAL"/>
    <property type="match status" value="1"/>
</dbReference>
<evidence type="ECO:0000256" key="3">
    <source>
        <dbReference type="ARBA" id="ARBA00022980"/>
    </source>
</evidence>
<reference evidence="7" key="1">
    <citation type="submission" date="2014-09" db="EMBL/GenBank/DDBJ databases">
        <title>Draft genome sequence of an oleaginous Mucoromycotina fungus Mucor ambiguus NBRC6742.</title>
        <authorList>
            <person name="Takeda I."/>
            <person name="Yamane N."/>
            <person name="Morita T."/>
            <person name="Tamano K."/>
            <person name="Machida M."/>
            <person name="Baker S."/>
            <person name="Koike H."/>
        </authorList>
    </citation>
    <scope>NUCLEOTIDE SEQUENCE</scope>
    <source>
        <strain evidence="7">NBRC 6742</strain>
    </source>
</reference>
<dbReference type="OrthoDB" id="4136894at2759"/>
<keyword evidence="4" id="KW-0496">Mitochondrion</keyword>
<accession>A0A0C9LXR2</accession>
<dbReference type="PANTHER" id="PTHR28236:SF1">
    <property type="entry name" value="LARGE RIBOSOMAL SUBUNIT PROTEIN ML53"/>
    <property type="match status" value="1"/>
</dbReference>
<evidence type="ECO:0000256" key="1">
    <source>
        <dbReference type="ARBA" id="ARBA00004173"/>
    </source>
</evidence>
<evidence type="ECO:0000313" key="7">
    <source>
        <dbReference type="EMBL" id="GAN10360.1"/>
    </source>
</evidence>
<organism evidence="7">
    <name type="scientific">Mucor ambiguus</name>
    <dbReference type="NCBI Taxonomy" id="91626"/>
    <lineage>
        <taxon>Eukaryota</taxon>
        <taxon>Fungi</taxon>
        <taxon>Fungi incertae sedis</taxon>
        <taxon>Mucoromycota</taxon>
        <taxon>Mucoromycotina</taxon>
        <taxon>Mucoromycetes</taxon>
        <taxon>Mucorales</taxon>
        <taxon>Mucorineae</taxon>
        <taxon>Mucoraceae</taxon>
        <taxon>Mucor</taxon>
    </lineage>
</organism>
<evidence type="ECO:0000256" key="2">
    <source>
        <dbReference type="ARBA" id="ARBA00005557"/>
    </source>
</evidence>
<dbReference type="Gene3D" id="3.40.30.10">
    <property type="entry name" value="Glutaredoxin"/>
    <property type="match status" value="1"/>
</dbReference>
<proteinExistence type="inferred from homology"/>
<dbReference type="STRING" id="91626.A0A0C9LXR2"/>
<dbReference type="Proteomes" id="UP000053815">
    <property type="component" value="Unassembled WGS sequence"/>
</dbReference>
<comment type="subcellular location">
    <subcellularLocation>
        <location evidence="1">Mitochondrion</location>
    </subcellularLocation>
</comment>
<dbReference type="GO" id="GO:0005762">
    <property type="term" value="C:mitochondrial large ribosomal subunit"/>
    <property type="evidence" value="ECO:0007669"/>
    <property type="project" value="TreeGrafter"/>
</dbReference>
<evidence type="ECO:0000256" key="6">
    <source>
        <dbReference type="ARBA" id="ARBA00035180"/>
    </source>
</evidence>
<evidence type="ECO:0000313" key="8">
    <source>
        <dbReference type="Proteomes" id="UP000053815"/>
    </source>
</evidence>
<comment type="similarity">
    <text evidence="2">Belongs to the mitochondrion-specific ribosomal protein mL53 family.</text>
</comment>
<dbReference type="InterPro" id="IPR019716">
    <property type="entry name" value="Ribosomal_mL53"/>
</dbReference>
<dbReference type="GO" id="GO:0003735">
    <property type="term" value="F:structural constituent of ribosome"/>
    <property type="evidence" value="ECO:0007669"/>
    <property type="project" value="TreeGrafter"/>
</dbReference>
<dbReference type="AlphaFoldDB" id="A0A0C9LXR2"/>
<evidence type="ECO:0000256" key="5">
    <source>
        <dbReference type="ARBA" id="ARBA00023274"/>
    </source>
</evidence>
<dbReference type="InterPro" id="IPR042776">
    <property type="entry name" value="Ribosomal_mL53_fung"/>
</dbReference>
<evidence type="ECO:0000256" key="4">
    <source>
        <dbReference type="ARBA" id="ARBA00023128"/>
    </source>
</evidence>
<keyword evidence="5" id="KW-0687">Ribonucleoprotein</keyword>
<dbReference type="EMBL" id="DF836635">
    <property type="protein sequence ID" value="GAN10360.1"/>
    <property type="molecule type" value="Genomic_DNA"/>
</dbReference>
<gene>
    <name evidence="7" type="ORF">MAM1_0346d09899</name>
</gene>
<name>A0A0C9LXR2_9FUNG</name>
<dbReference type="Pfam" id="PF10780">
    <property type="entry name" value="MRP_L53"/>
    <property type="match status" value="1"/>
</dbReference>
<keyword evidence="8" id="KW-1185">Reference proteome</keyword>
<sequence length="100" mass="11191">MFMKQITEIKVALAPFNTASKSSRLFLNHVNTNSARKVNPTIKIATDVLSDPAASSHIQVVYRDGQKLALDSDKMKISNILQVVNKHAKKLEEIEQAKSW</sequence>
<keyword evidence="3" id="KW-0689">Ribosomal protein</keyword>